<dbReference type="GO" id="GO:0008265">
    <property type="term" value="F:molybdenum cofactor sulfurtransferase activity"/>
    <property type="evidence" value="ECO:0007669"/>
    <property type="project" value="TreeGrafter"/>
</dbReference>
<dbReference type="GO" id="GO:0043545">
    <property type="term" value="P:molybdopterin cofactor metabolic process"/>
    <property type="evidence" value="ECO:0007669"/>
    <property type="project" value="TreeGrafter"/>
</dbReference>
<evidence type="ECO:0000256" key="1">
    <source>
        <dbReference type="SAM" id="MobiDB-lite"/>
    </source>
</evidence>
<dbReference type="InterPro" id="IPR015422">
    <property type="entry name" value="PyrdxlP-dep_Trfase_small"/>
</dbReference>
<reference evidence="3 4" key="1">
    <citation type="journal article" date="2019" name="Nat. Ecol. Evol.">
        <title>Megaphylogeny resolves global patterns of mushroom evolution.</title>
        <authorList>
            <person name="Varga T."/>
            <person name="Krizsan K."/>
            <person name="Foldi C."/>
            <person name="Dima B."/>
            <person name="Sanchez-Garcia M."/>
            <person name="Sanchez-Ramirez S."/>
            <person name="Szollosi G.J."/>
            <person name="Szarkandi J.G."/>
            <person name="Papp V."/>
            <person name="Albert L."/>
            <person name="Andreopoulos W."/>
            <person name="Angelini C."/>
            <person name="Antonin V."/>
            <person name="Barry K.W."/>
            <person name="Bougher N.L."/>
            <person name="Buchanan P."/>
            <person name="Buyck B."/>
            <person name="Bense V."/>
            <person name="Catcheside P."/>
            <person name="Chovatia M."/>
            <person name="Cooper J."/>
            <person name="Damon W."/>
            <person name="Desjardin D."/>
            <person name="Finy P."/>
            <person name="Geml J."/>
            <person name="Haridas S."/>
            <person name="Hughes K."/>
            <person name="Justo A."/>
            <person name="Karasinski D."/>
            <person name="Kautmanova I."/>
            <person name="Kiss B."/>
            <person name="Kocsube S."/>
            <person name="Kotiranta H."/>
            <person name="LaButti K.M."/>
            <person name="Lechner B.E."/>
            <person name="Liimatainen K."/>
            <person name="Lipzen A."/>
            <person name="Lukacs Z."/>
            <person name="Mihaltcheva S."/>
            <person name="Morgado L.N."/>
            <person name="Niskanen T."/>
            <person name="Noordeloos M.E."/>
            <person name="Ohm R.A."/>
            <person name="Ortiz-Santana B."/>
            <person name="Ovrebo C."/>
            <person name="Racz N."/>
            <person name="Riley R."/>
            <person name="Savchenko A."/>
            <person name="Shiryaev A."/>
            <person name="Soop K."/>
            <person name="Spirin V."/>
            <person name="Szebenyi C."/>
            <person name="Tomsovsky M."/>
            <person name="Tulloss R.E."/>
            <person name="Uehling J."/>
            <person name="Grigoriev I.V."/>
            <person name="Vagvolgyi C."/>
            <person name="Papp T."/>
            <person name="Martin F.M."/>
            <person name="Miettinen O."/>
            <person name="Hibbett D.S."/>
            <person name="Nagy L.G."/>
        </authorList>
    </citation>
    <scope>NUCLEOTIDE SEQUENCE [LARGE SCALE GENOMIC DNA]</scope>
    <source>
        <strain evidence="3 4">CBS 121175</strain>
    </source>
</reference>
<dbReference type="Gene3D" id="3.40.640.10">
    <property type="entry name" value="Type I PLP-dependent aspartate aminotransferase-like (Major domain)"/>
    <property type="match status" value="1"/>
</dbReference>
<dbReference type="EMBL" id="ML210253">
    <property type="protein sequence ID" value="TFK21982.1"/>
    <property type="molecule type" value="Genomic_DNA"/>
</dbReference>
<dbReference type="AlphaFoldDB" id="A0A5C3KNV7"/>
<feature type="compositionally biased region" description="Low complexity" evidence="1">
    <location>
        <begin position="24"/>
        <end position="36"/>
    </location>
</feature>
<organism evidence="3 4">
    <name type="scientific">Coprinopsis marcescibilis</name>
    <name type="common">Agaric fungus</name>
    <name type="synonym">Psathyrella marcescibilis</name>
    <dbReference type="NCBI Taxonomy" id="230819"/>
    <lineage>
        <taxon>Eukaryota</taxon>
        <taxon>Fungi</taxon>
        <taxon>Dikarya</taxon>
        <taxon>Basidiomycota</taxon>
        <taxon>Agaricomycotina</taxon>
        <taxon>Agaricomycetes</taxon>
        <taxon>Agaricomycetidae</taxon>
        <taxon>Agaricales</taxon>
        <taxon>Agaricineae</taxon>
        <taxon>Psathyrellaceae</taxon>
        <taxon>Coprinopsis</taxon>
    </lineage>
</organism>
<evidence type="ECO:0000259" key="2">
    <source>
        <dbReference type="Pfam" id="PF00266"/>
    </source>
</evidence>
<keyword evidence="3" id="KW-0489">Methyltransferase</keyword>
<dbReference type="STRING" id="230819.A0A5C3KNV7"/>
<evidence type="ECO:0000313" key="4">
    <source>
        <dbReference type="Proteomes" id="UP000307440"/>
    </source>
</evidence>
<keyword evidence="3" id="KW-0808">Transferase</keyword>
<dbReference type="InterPro" id="IPR015424">
    <property type="entry name" value="PyrdxlP-dep_Trfase"/>
</dbReference>
<dbReference type="OrthoDB" id="10264306at2759"/>
<feature type="compositionally biased region" description="Basic and acidic residues" evidence="1">
    <location>
        <begin position="42"/>
        <end position="55"/>
    </location>
</feature>
<dbReference type="Pfam" id="PF00266">
    <property type="entry name" value="Aminotran_5"/>
    <property type="match status" value="1"/>
</dbReference>
<dbReference type="SUPFAM" id="SSF53383">
    <property type="entry name" value="PLP-dependent transferases"/>
    <property type="match status" value="1"/>
</dbReference>
<dbReference type="Proteomes" id="UP000307440">
    <property type="component" value="Unassembled WGS sequence"/>
</dbReference>
<keyword evidence="4" id="KW-1185">Reference proteome</keyword>
<feature type="domain" description="Aminotransferase class V" evidence="2">
    <location>
        <begin position="130"/>
        <end position="404"/>
    </location>
</feature>
<dbReference type="InterPro" id="IPR000192">
    <property type="entry name" value="Aminotrans_V_dom"/>
</dbReference>
<dbReference type="Gene3D" id="3.90.1150.10">
    <property type="entry name" value="Aspartate Aminotransferase, domain 1"/>
    <property type="match status" value="1"/>
</dbReference>
<evidence type="ECO:0000313" key="3">
    <source>
        <dbReference type="EMBL" id="TFK21982.1"/>
    </source>
</evidence>
<dbReference type="GO" id="GO:0008168">
    <property type="term" value="F:methyltransferase activity"/>
    <property type="evidence" value="ECO:0007669"/>
    <property type="project" value="UniProtKB-KW"/>
</dbReference>
<gene>
    <name evidence="3" type="ORF">FA15DRAFT_55446</name>
</gene>
<sequence>MGNTSSQPHRNRSHASRAPALRVSLRCSSPSSSTHSIEPWPDTDRLVAEKGHCRDQSQSPIHRQRSRERVLPRQPASLLAYAPTLRSSVADENQAYQDFLRDYPEYRLTWILDTLRRTDFSRLEQTGETYVDYMGGSLYPESLIRVHADFLSSSVLGNTHSISNSSKMSLNYANEARAAVLSFFQASPEYTVIFTANATTALKLVGEAYPFIGGSSYVMPVDSHNSVNGIREYASYRGAKCAYIPAMLTGGLDLEAAKNTLLRFRPRNKDLTPSLFALTAQSNVSNSKSPLSIAEYASSLGYHVLLDAAALVPTSSFSLAENPVDAMAISFYKMFGFPTGIGALIVKRSFLAELKRPWFSGGTVDIVQVPGHVVTMSSALHEQFEDGTINYLMLPAVVDGLRFITAYMPFLPLRLSCLLNYLITSLLNLRHDTNGAPLVKILSKIPSRRLRSIGTSADTGFLVSFLFFDPSGSIVPNSFVEYTASKQNISLRTGCVCNPGGSAALLGLSTEMANLYPGVTLEDFESRMGRELGVVRVSLGLASDFQDVQRVIRFATSLGNTQIRQTLLDVWCKETLQPHAT</sequence>
<dbReference type="PANTHER" id="PTHR14237">
    <property type="entry name" value="MOLYBDOPTERIN COFACTOR SULFURASE MOSC"/>
    <property type="match status" value="1"/>
</dbReference>
<dbReference type="InterPro" id="IPR015421">
    <property type="entry name" value="PyrdxlP-dep_Trfase_major"/>
</dbReference>
<name>A0A5C3KNV7_COPMA</name>
<dbReference type="PANTHER" id="PTHR14237:SF80">
    <property type="entry name" value="MOLYBDENUM COFACTOR SULFURASE"/>
    <property type="match status" value="1"/>
</dbReference>
<feature type="region of interest" description="Disordered" evidence="1">
    <location>
        <begin position="1"/>
        <end position="73"/>
    </location>
</feature>
<protein>
    <submittedName>
        <fullName evidence="3">Methyltransferase type 11</fullName>
    </submittedName>
</protein>
<accession>A0A5C3KNV7</accession>
<proteinExistence type="predicted"/>
<dbReference type="GO" id="GO:0032259">
    <property type="term" value="P:methylation"/>
    <property type="evidence" value="ECO:0007669"/>
    <property type="project" value="UniProtKB-KW"/>
</dbReference>